<dbReference type="Proteomes" id="UP000295070">
    <property type="component" value="Chromosome 20"/>
</dbReference>
<accession>A0A484CAK1</accession>
<comment type="caution">
    <text evidence="2">The sequence shown here is derived from an EMBL/GenBank/DDBJ whole genome shotgun (WGS) entry which is preliminary data.</text>
</comment>
<dbReference type="GO" id="GO:0007339">
    <property type="term" value="P:binding of sperm to zona pellucida"/>
    <property type="evidence" value="ECO:0007669"/>
    <property type="project" value="TreeGrafter"/>
</dbReference>
<dbReference type="PANTHER" id="PTHR11576">
    <property type="entry name" value="ZONA PELLUCIDA SPERM-BINDING PROTEIN 3"/>
    <property type="match status" value="1"/>
</dbReference>
<dbReference type="InterPro" id="IPR055355">
    <property type="entry name" value="ZP-C"/>
</dbReference>
<dbReference type="PANTHER" id="PTHR11576:SF18">
    <property type="entry name" value="ZONA PELLUCIDA PROTEIN C"/>
    <property type="match status" value="1"/>
</dbReference>
<gene>
    <name evidence="2" type="ORF">EPR50_G00202550</name>
</gene>
<proteinExistence type="predicted"/>
<organism evidence="2 3">
    <name type="scientific">Perca flavescens</name>
    <name type="common">American yellow perch</name>
    <name type="synonym">Morone flavescens</name>
    <dbReference type="NCBI Taxonomy" id="8167"/>
    <lineage>
        <taxon>Eukaryota</taxon>
        <taxon>Metazoa</taxon>
        <taxon>Chordata</taxon>
        <taxon>Craniata</taxon>
        <taxon>Vertebrata</taxon>
        <taxon>Euteleostomi</taxon>
        <taxon>Actinopterygii</taxon>
        <taxon>Neopterygii</taxon>
        <taxon>Teleostei</taxon>
        <taxon>Neoteleostei</taxon>
        <taxon>Acanthomorphata</taxon>
        <taxon>Eupercaria</taxon>
        <taxon>Perciformes</taxon>
        <taxon>Percoidei</taxon>
        <taxon>Percidae</taxon>
        <taxon>Percinae</taxon>
        <taxon>Perca</taxon>
    </lineage>
</organism>
<dbReference type="EMBL" id="SCKG01000020">
    <property type="protein sequence ID" value="TDG98664.1"/>
    <property type="molecule type" value="Genomic_DNA"/>
</dbReference>
<keyword evidence="3" id="KW-1185">Reference proteome</keyword>
<dbReference type="GO" id="GO:0035803">
    <property type="term" value="P:egg coat formation"/>
    <property type="evidence" value="ECO:0007669"/>
    <property type="project" value="TreeGrafter"/>
</dbReference>
<dbReference type="Gene3D" id="2.60.40.4100">
    <property type="entry name" value="Zona pellucida, ZP-C domain"/>
    <property type="match status" value="1"/>
</dbReference>
<reference evidence="2 3" key="1">
    <citation type="submission" date="2019-01" db="EMBL/GenBank/DDBJ databases">
        <title>A chromosome-scale genome assembly of the yellow perch, Perca flavescens.</title>
        <authorList>
            <person name="Feron R."/>
            <person name="Morvezen R."/>
            <person name="Bestin A."/>
            <person name="Haffray P."/>
            <person name="Klopp C."/>
            <person name="Zahm M."/>
            <person name="Cabau C."/>
            <person name="Roques C."/>
            <person name="Donnadieu C."/>
            <person name="Bouchez O."/>
            <person name="Christie M."/>
            <person name="Larson W."/>
            <person name="Guiguen Y."/>
        </authorList>
    </citation>
    <scope>NUCLEOTIDE SEQUENCE [LARGE SCALE GENOMIC DNA]</scope>
    <source>
        <strain evidence="2">YP-PL-M2</strain>
        <tissue evidence="2">Blood</tissue>
    </source>
</reference>
<name>A0A484CAK1_PERFV</name>
<feature type="domain" description="ZP-C" evidence="1">
    <location>
        <begin position="11"/>
        <end position="89"/>
    </location>
</feature>
<dbReference type="Pfam" id="PF00100">
    <property type="entry name" value="Zona_pellucida"/>
    <property type="match status" value="1"/>
</dbReference>
<evidence type="ECO:0000313" key="2">
    <source>
        <dbReference type="EMBL" id="TDG98664.1"/>
    </source>
</evidence>
<dbReference type="AlphaFoldDB" id="A0A484CAK1"/>
<evidence type="ECO:0000313" key="3">
    <source>
        <dbReference type="Proteomes" id="UP000295070"/>
    </source>
</evidence>
<protein>
    <recommendedName>
        <fullName evidence="1">ZP-C domain-containing protein</fullName>
    </recommendedName>
</protein>
<dbReference type="InterPro" id="IPR042235">
    <property type="entry name" value="ZP-C_dom"/>
</dbReference>
<dbReference type="GO" id="GO:0032190">
    <property type="term" value="F:acrosin binding"/>
    <property type="evidence" value="ECO:0007669"/>
    <property type="project" value="TreeGrafter"/>
</dbReference>
<dbReference type="GO" id="GO:2000344">
    <property type="term" value="P:positive regulation of acrosome reaction"/>
    <property type="evidence" value="ECO:0007669"/>
    <property type="project" value="TreeGrafter"/>
</dbReference>
<evidence type="ECO:0000259" key="1">
    <source>
        <dbReference type="Pfam" id="PF00100"/>
    </source>
</evidence>
<dbReference type="GO" id="GO:0031012">
    <property type="term" value="C:extracellular matrix"/>
    <property type="evidence" value="ECO:0007669"/>
    <property type="project" value="TreeGrafter"/>
</dbReference>
<sequence>MAFPENGQIFNIEAMNPFWTSSAESIIYKRGQVVNLQVSAKNKPEQQLFIQSCFVCASHEPQTRPKHALIINKGCTAPLDSSHAAVQFVAFDRVDVVN</sequence>